<evidence type="ECO:0000256" key="5">
    <source>
        <dbReference type="ARBA" id="ARBA00022723"/>
    </source>
</evidence>
<comment type="similarity">
    <text evidence="8">Belongs to the tRNA nucleotidyltransferase/poly(A) polymerase family.</text>
</comment>
<evidence type="ECO:0000256" key="6">
    <source>
        <dbReference type="ARBA" id="ARBA00022741"/>
    </source>
</evidence>
<evidence type="ECO:0000256" key="8">
    <source>
        <dbReference type="RuleBase" id="RU003953"/>
    </source>
</evidence>
<dbReference type="GO" id="GO:0008033">
    <property type="term" value="P:tRNA processing"/>
    <property type="evidence" value="ECO:0007669"/>
    <property type="project" value="UniProtKB-KW"/>
</dbReference>
<feature type="domain" description="Poly A polymerase head" evidence="9">
    <location>
        <begin position="28"/>
        <end position="152"/>
    </location>
</feature>
<evidence type="ECO:0000256" key="1">
    <source>
        <dbReference type="ARBA" id="ARBA00001946"/>
    </source>
</evidence>
<dbReference type="Gene3D" id="3.30.460.10">
    <property type="entry name" value="Beta Polymerase, domain 2"/>
    <property type="match status" value="1"/>
</dbReference>
<evidence type="ECO:0000256" key="7">
    <source>
        <dbReference type="ARBA" id="ARBA00022842"/>
    </source>
</evidence>
<keyword evidence="3" id="KW-0819">tRNA processing</keyword>
<feature type="domain" description="HD" evidence="10">
    <location>
        <begin position="271"/>
        <end position="339"/>
    </location>
</feature>
<evidence type="ECO:0000313" key="13">
    <source>
        <dbReference type="Proteomes" id="UP000266301"/>
    </source>
</evidence>
<dbReference type="KEGG" id="cfer:D4Z93_03785"/>
<evidence type="ECO:0000259" key="10">
    <source>
        <dbReference type="Pfam" id="PF01966"/>
    </source>
</evidence>
<name>A0A386H6L6_9CLOT</name>
<dbReference type="NCBIfam" id="TIGR00277">
    <property type="entry name" value="HDIG"/>
    <property type="match status" value="1"/>
</dbReference>
<dbReference type="OrthoDB" id="9805698at2"/>
<dbReference type="SUPFAM" id="SSF81301">
    <property type="entry name" value="Nucleotidyltransferase"/>
    <property type="match status" value="1"/>
</dbReference>
<dbReference type="InterPro" id="IPR003607">
    <property type="entry name" value="HD/PDEase_dom"/>
</dbReference>
<dbReference type="RefSeq" id="WP_119974212.1">
    <property type="nucleotide sequence ID" value="NZ_CP032416.1"/>
</dbReference>
<evidence type="ECO:0000256" key="4">
    <source>
        <dbReference type="ARBA" id="ARBA00022695"/>
    </source>
</evidence>
<dbReference type="Gene3D" id="1.10.246.80">
    <property type="match status" value="1"/>
</dbReference>
<organism evidence="12 13">
    <name type="scientific">Clostridium fermenticellae</name>
    <dbReference type="NCBI Taxonomy" id="2068654"/>
    <lineage>
        <taxon>Bacteria</taxon>
        <taxon>Bacillati</taxon>
        <taxon>Bacillota</taxon>
        <taxon>Clostridia</taxon>
        <taxon>Eubacteriales</taxon>
        <taxon>Clostridiaceae</taxon>
        <taxon>Clostridium</taxon>
    </lineage>
</organism>
<dbReference type="Pfam" id="PF01743">
    <property type="entry name" value="PolyA_pol"/>
    <property type="match status" value="1"/>
</dbReference>
<dbReference type="PANTHER" id="PTHR46173:SF1">
    <property type="entry name" value="CCA TRNA NUCLEOTIDYLTRANSFERASE 1, MITOCHONDRIAL"/>
    <property type="match status" value="1"/>
</dbReference>
<reference evidence="12 13" key="1">
    <citation type="journal article" date="2019" name="Int. J. Syst. Evol. Microbiol.">
        <title>Clostridium fermenticellae sp. nov., isolated from the mud in a fermentation cellar for the production of the Chinese liquor, baijiu.</title>
        <authorList>
            <person name="Xu P.X."/>
            <person name="Chai L.J."/>
            <person name="Qiu T."/>
            <person name="Zhang X.J."/>
            <person name="Lu Z.M."/>
            <person name="Xiao C."/>
            <person name="Wang S.T."/>
            <person name="Shen C.H."/>
            <person name="Shi J.S."/>
            <person name="Xu Z.H."/>
        </authorList>
    </citation>
    <scope>NUCLEOTIDE SEQUENCE [LARGE SCALE GENOMIC DNA]</scope>
    <source>
        <strain evidence="12 13">JN500901</strain>
    </source>
</reference>
<dbReference type="InterPro" id="IPR006675">
    <property type="entry name" value="HDIG_dom"/>
</dbReference>
<dbReference type="Gene3D" id="1.10.3090.10">
    <property type="entry name" value="cca-adding enzyme, domain 2"/>
    <property type="match status" value="1"/>
</dbReference>
<dbReference type="Pfam" id="PF12627">
    <property type="entry name" value="PolyA_pol_RNAbd"/>
    <property type="match status" value="1"/>
</dbReference>
<gene>
    <name evidence="12" type="ORF">D4Z93_03785</name>
</gene>
<dbReference type="Pfam" id="PF01966">
    <property type="entry name" value="HD"/>
    <property type="match status" value="1"/>
</dbReference>
<dbReference type="InterPro" id="IPR050264">
    <property type="entry name" value="Bact_CCA-adding_enz_type3_sf"/>
</dbReference>
<comment type="cofactor">
    <cofactor evidence="1">
        <name>Mg(2+)</name>
        <dbReference type="ChEBI" id="CHEBI:18420"/>
    </cofactor>
</comment>
<keyword evidence="8" id="KW-0694">RNA-binding</keyword>
<dbReference type="Proteomes" id="UP000266301">
    <property type="component" value="Chromosome"/>
</dbReference>
<dbReference type="InterPro" id="IPR032828">
    <property type="entry name" value="PolyA_RNA-bd"/>
</dbReference>
<sequence>MSMRNINIEIPCRVKFVLERLGYAGYEAYVVGGCVRDALVGRRANDWDITTSALPDDVISIFEKINFKVIETGIKHGTVTVVIENEYFEVTTYRTDGDYSDFRHPDTVAFTRNLKDDLARRDFTINSMAYNEQNGLIDYFGGELDIKNKIIRCVGNPFKRFNEDALRMLRCIRFSCQLDFDIDKDALLAISKLEVNIKRVSVERIRDELNRILISENPDKGLIFLAHFKLLEKFIPELKNTYDFNQHNKHHDKDIFMHTIMVVKNVPKNLNLRWAALLHDIGKPYCFTLDSDGVGHFYKHELVSFKLAEKILTRLKFDNKTVDIICKLILNHMISTNLNDKSVKKLIVRLGKENIYDLLKLIEADRKALSTKYINFDDVLILKSKVDDLINKKDPMSVKDLSINGDDLIEIGYKEGVNIGIILNDLLEMVLENPDINTREQLLKIVLNRK</sequence>
<evidence type="ECO:0000259" key="9">
    <source>
        <dbReference type="Pfam" id="PF01743"/>
    </source>
</evidence>
<dbReference type="NCBIfam" id="NF009814">
    <property type="entry name" value="PRK13299.1"/>
    <property type="match status" value="1"/>
</dbReference>
<feature type="domain" description="tRNA nucleotidyltransferase/poly(A) polymerase RNA and SrmB- binding" evidence="11">
    <location>
        <begin position="179"/>
        <end position="239"/>
    </location>
</feature>
<keyword evidence="6" id="KW-0547">Nucleotide-binding</keyword>
<evidence type="ECO:0000313" key="12">
    <source>
        <dbReference type="EMBL" id="AYD41411.1"/>
    </source>
</evidence>
<dbReference type="PANTHER" id="PTHR46173">
    <property type="entry name" value="CCA TRNA NUCLEOTIDYLTRANSFERASE 1, MITOCHONDRIAL"/>
    <property type="match status" value="1"/>
</dbReference>
<evidence type="ECO:0000256" key="2">
    <source>
        <dbReference type="ARBA" id="ARBA00022679"/>
    </source>
</evidence>
<keyword evidence="5" id="KW-0479">Metal-binding</keyword>
<accession>A0A386H6L6</accession>
<dbReference type="CDD" id="cd05398">
    <property type="entry name" value="NT_ClassII-CCAase"/>
    <property type="match status" value="1"/>
</dbReference>
<dbReference type="SUPFAM" id="SSF81891">
    <property type="entry name" value="Poly A polymerase C-terminal region-like"/>
    <property type="match status" value="1"/>
</dbReference>
<dbReference type="GO" id="GO:0046872">
    <property type="term" value="F:metal ion binding"/>
    <property type="evidence" value="ECO:0007669"/>
    <property type="project" value="UniProtKB-KW"/>
</dbReference>
<dbReference type="EMBL" id="CP032416">
    <property type="protein sequence ID" value="AYD41411.1"/>
    <property type="molecule type" value="Genomic_DNA"/>
</dbReference>
<dbReference type="InterPro" id="IPR043519">
    <property type="entry name" value="NT_sf"/>
</dbReference>
<dbReference type="GO" id="GO:0004810">
    <property type="term" value="F:CCA tRNA nucleotidyltransferase activity"/>
    <property type="evidence" value="ECO:0007669"/>
    <property type="project" value="UniProtKB-EC"/>
</dbReference>
<keyword evidence="4 12" id="KW-0548">Nucleotidyltransferase</keyword>
<proteinExistence type="inferred from homology"/>
<evidence type="ECO:0000256" key="3">
    <source>
        <dbReference type="ARBA" id="ARBA00022694"/>
    </source>
</evidence>
<dbReference type="EC" id="2.7.7.72" evidence="12"/>
<dbReference type="InterPro" id="IPR006674">
    <property type="entry name" value="HD_domain"/>
</dbReference>
<keyword evidence="7" id="KW-0460">Magnesium</keyword>
<dbReference type="CDD" id="cd00077">
    <property type="entry name" value="HDc"/>
    <property type="match status" value="1"/>
</dbReference>
<dbReference type="InterPro" id="IPR002646">
    <property type="entry name" value="PolA_pol_head_dom"/>
</dbReference>
<evidence type="ECO:0000259" key="11">
    <source>
        <dbReference type="Pfam" id="PF12627"/>
    </source>
</evidence>
<keyword evidence="13" id="KW-1185">Reference proteome</keyword>
<protein>
    <submittedName>
        <fullName evidence="12">CCA tRNA nucleotidyltransferase</fullName>
        <ecNumber evidence="12">2.7.7.72</ecNumber>
    </submittedName>
</protein>
<keyword evidence="2 8" id="KW-0808">Transferase</keyword>
<dbReference type="GO" id="GO:0000049">
    <property type="term" value="F:tRNA binding"/>
    <property type="evidence" value="ECO:0007669"/>
    <property type="project" value="TreeGrafter"/>
</dbReference>
<dbReference type="GO" id="GO:0000166">
    <property type="term" value="F:nucleotide binding"/>
    <property type="evidence" value="ECO:0007669"/>
    <property type="project" value="UniProtKB-KW"/>
</dbReference>
<dbReference type="AlphaFoldDB" id="A0A386H6L6"/>